<sequence length="186" mass="20547">MKALLTTLAFSIWLTHSLSYLEEDGQKVSAAGNDTTQCFSLYQPLLKELGAQWSTDYEQCLQNASTIRVQLLTDIGALKDDIKQAAMGVSNFIEECLQLTDALEYFNCFSKFSKQNLATVYAISFNASADALILNEKLASNEISKYQCTNETERDYVVGTSQVFDALDHCLLYGPPSTATTTFLGS</sequence>
<dbReference type="Proteomes" id="UP000504634">
    <property type="component" value="Unplaced"/>
</dbReference>
<feature type="domain" description="Protein TsetseEP" evidence="2">
    <location>
        <begin position="35"/>
        <end position="154"/>
    </location>
</feature>
<gene>
    <name evidence="4" type="primary">LOC115633997</name>
</gene>
<dbReference type="AlphaFoldDB" id="A0A6J2UGZ7"/>
<dbReference type="RefSeq" id="XP_030387380.1">
    <property type="nucleotide sequence ID" value="XM_030531520.1"/>
</dbReference>
<evidence type="ECO:0000259" key="2">
    <source>
        <dbReference type="Pfam" id="PF05267"/>
    </source>
</evidence>
<proteinExistence type="predicted"/>
<accession>A0A6J2UGZ7</accession>
<feature type="signal peptide" evidence="1">
    <location>
        <begin position="1"/>
        <end position="19"/>
    </location>
</feature>
<keyword evidence="3" id="KW-1185">Reference proteome</keyword>
<dbReference type="OrthoDB" id="8058973at2759"/>
<evidence type="ECO:0000256" key="1">
    <source>
        <dbReference type="SAM" id="SignalP"/>
    </source>
</evidence>
<feature type="chain" id="PRO_5026671697" evidence="1">
    <location>
        <begin position="20"/>
        <end position="186"/>
    </location>
</feature>
<organism evidence="3 4">
    <name type="scientific">Drosophila lebanonensis</name>
    <name type="common">Fruit fly</name>
    <name type="synonym">Scaptodrosophila lebanonensis</name>
    <dbReference type="NCBI Taxonomy" id="7225"/>
    <lineage>
        <taxon>Eukaryota</taxon>
        <taxon>Metazoa</taxon>
        <taxon>Ecdysozoa</taxon>
        <taxon>Arthropoda</taxon>
        <taxon>Hexapoda</taxon>
        <taxon>Insecta</taxon>
        <taxon>Pterygota</taxon>
        <taxon>Neoptera</taxon>
        <taxon>Endopterygota</taxon>
        <taxon>Diptera</taxon>
        <taxon>Brachycera</taxon>
        <taxon>Muscomorpha</taxon>
        <taxon>Ephydroidea</taxon>
        <taxon>Drosophilidae</taxon>
        <taxon>Scaptodrosophila</taxon>
    </lineage>
</organism>
<keyword evidence="1" id="KW-0732">Signal</keyword>
<dbReference type="GeneID" id="115633997"/>
<protein>
    <submittedName>
        <fullName evidence="4">Protein TsetseEP</fullName>
    </submittedName>
</protein>
<evidence type="ECO:0000313" key="3">
    <source>
        <dbReference type="Proteomes" id="UP000504634"/>
    </source>
</evidence>
<evidence type="ECO:0000313" key="4">
    <source>
        <dbReference type="RefSeq" id="XP_030387380.1"/>
    </source>
</evidence>
<name>A0A6J2UGZ7_DROLE</name>
<dbReference type="Pfam" id="PF05267">
    <property type="entry name" value="DUF725"/>
    <property type="match status" value="1"/>
</dbReference>
<dbReference type="InterPro" id="IPR007931">
    <property type="entry name" value="TsetseEP"/>
</dbReference>
<reference evidence="4" key="1">
    <citation type="submission" date="2025-08" db="UniProtKB">
        <authorList>
            <consortium name="RefSeq"/>
        </authorList>
    </citation>
    <scope>IDENTIFICATION</scope>
    <source>
        <strain evidence="4">11010-0011.00</strain>
        <tissue evidence="4">Whole body</tissue>
    </source>
</reference>